<accession>A0AAV5T0F9</accession>
<evidence type="ECO:0000256" key="1">
    <source>
        <dbReference type="ARBA" id="ARBA00004123"/>
    </source>
</evidence>
<feature type="compositionally biased region" description="Acidic residues" evidence="8">
    <location>
        <begin position="151"/>
        <end position="161"/>
    </location>
</feature>
<protein>
    <recommendedName>
        <fullName evidence="9">C2H2-type domain-containing protein</fullName>
    </recommendedName>
</protein>
<dbReference type="PANTHER" id="PTHR24388:SF54">
    <property type="entry name" value="PROTEIN ESCARGOT"/>
    <property type="match status" value="1"/>
</dbReference>
<reference evidence="10" key="1">
    <citation type="submission" date="2023-10" db="EMBL/GenBank/DDBJ databases">
        <title>Genome assembly of Pristionchus species.</title>
        <authorList>
            <person name="Yoshida K."/>
            <person name="Sommer R.J."/>
        </authorList>
    </citation>
    <scope>NUCLEOTIDE SEQUENCE</scope>
    <source>
        <strain evidence="10">RS0144</strain>
    </source>
</reference>
<feature type="non-terminal residue" evidence="10">
    <location>
        <position position="345"/>
    </location>
</feature>
<sequence>DMLDQWRREAYDFSSAPDRMGIVISRAFELLMIIAKNGMGAENLKFAVDSLRWERNLAIDPANDNIGSLRTHVFRLCKAMEMTIEAEVARTAKPLLVLSAPENSGILQQAHDISSTNLEDLDLFEEKPLKMEVGNCIMAINVDVKEETYDPEFEEMDEDASQEYSQVSKDGQDDDPYAQTLRDVLYASRASTSSHATSDGWSTNPTQATTLEQANFRGKDDNTCNLCGATFVRKSELTRHMKQVDHSIGHRQRKFNPNREKNFKCEKCNIAYAKQDNLNRHNKLEHSGKARRIPCPHCDALITSNLNTHLRQVHGIHPYKCKRCGEMFAREKELMMHWAQKCGKD</sequence>
<gene>
    <name evidence="10" type="ORF">PENTCL1PPCAC_10227</name>
</gene>
<keyword evidence="2" id="KW-0479">Metal-binding</keyword>
<dbReference type="AlphaFoldDB" id="A0AAV5T0F9"/>
<feature type="domain" description="C2H2-type" evidence="9">
    <location>
        <begin position="319"/>
        <end position="345"/>
    </location>
</feature>
<feature type="domain" description="C2H2-type" evidence="9">
    <location>
        <begin position="263"/>
        <end position="291"/>
    </location>
</feature>
<keyword evidence="11" id="KW-1185">Reference proteome</keyword>
<evidence type="ECO:0000256" key="4">
    <source>
        <dbReference type="ARBA" id="ARBA00022771"/>
    </source>
</evidence>
<dbReference type="GO" id="GO:0000978">
    <property type="term" value="F:RNA polymerase II cis-regulatory region sequence-specific DNA binding"/>
    <property type="evidence" value="ECO:0007669"/>
    <property type="project" value="TreeGrafter"/>
</dbReference>
<dbReference type="SUPFAM" id="SSF57667">
    <property type="entry name" value="beta-beta-alpha zinc fingers"/>
    <property type="match status" value="2"/>
</dbReference>
<evidence type="ECO:0000256" key="5">
    <source>
        <dbReference type="ARBA" id="ARBA00022833"/>
    </source>
</evidence>
<proteinExistence type="predicted"/>
<dbReference type="Gene3D" id="3.30.160.60">
    <property type="entry name" value="Classic Zinc Finger"/>
    <property type="match status" value="3"/>
</dbReference>
<dbReference type="EMBL" id="BTSX01000003">
    <property type="protein sequence ID" value="GMS88052.1"/>
    <property type="molecule type" value="Genomic_DNA"/>
</dbReference>
<dbReference type="GO" id="GO:0005634">
    <property type="term" value="C:nucleus"/>
    <property type="evidence" value="ECO:0007669"/>
    <property type="project" value="UniProtKB-SubCell"/>
</dbReference>
<dbReference type="SMART" id="SM00355">
    <property type="entry name" value="ZnF_C2H2"/>
    <property type="match status" value="4"/>
</dbReference>
<evidence type="ECO:0000313" key="11">
    <source>
        <dbReference type="Proteomes" id="UP001432027"/>
    </source>
</evidence>
<keyword evidence="3" id="KW-0677">Repeat</keyword>
<dbReference type="PANTHER" id="PTHR24388">
    <property type="entry name" value="ZINC FINGER PROTEIN"/>
    <property type="match status" value="1"/>
</dbReference>
<organism evidence="10 11">
    <name type="scientific">Pristionchus entomophagus</name>
    <dbReference type="NCBI Taxonomy" id="358040"/>
    <lineage>
        <taxon>Eukaryota</taxon>
        <taxon>Metazoa</taxon>
        <taxon>Ecdysozoa</taxon>
        <taxon>Nematoda</taxon>
        <taxon>Chromadorea</taxon>
        <taxon>Rhabditida</taxon>
        <taxon>Rhabditina</taxon>
        <taxon>Diplogasteromorpha</taxon>
        <taxon>Diplogasteroidea</taxon>
        <taxon>Neodiplogasteridae</taxon>
        <taxon>Pristionchus</taxon>
    </lineage>
</organism>
<dbReference type="Proteomes" id="UP001432027">
    <property type="component" value="Unassembled WGS sequence"/>
</dbReference>
<dbReference type="InterPro" id="IPR050527">
    <property type="entry name" value="Snail/Krueppel_Znf"/>
</dbReference>
<dbReference type="GO" id="GO:0000981">
    <property type="term" value="F:DNA-binding transcription factor activity, RNA polymerase II-specific"/>
    <property type="evidence" value="ECO:0007669"/>
    <property type="project" value="TreeGrafter"/>
</dbReference>
<dbReference type="PROSITE" id="PS50157">
    <property type="entry name" value="ZINC_FINGER_C2H2_2"/>
    <property type="match status" value="3"/>
</dbReference>
<keyword evidence="4 7" id="KW-0863">Zinc-finger</keyword>
<dbReference type="InterPro" id="IPR036236">
    <property type="entry name" value="Znf_C2H2_sf"/>
</dbReference>
<dbReference type="GO" id="GO:0008270">
    <property type="term" value="F:zinc ion binding"/>
    <property type="evidence" value="ECO:0007669"/>
    <property type="project" value="UniProtKB-KW"/>
</dbReference>
<evidence type="ECO:0000256" key="6">
    <source>
        <dbReference type="ARBA" id="ARBA00023242"/>
    </source>
</evidence>
<evidence type="ECO:0000313" key="10">
    <source>
        <dbReference type="EMBL" id="GMS88052.1"/>
    </source>
</evidence>
<evidence type="ECO:0000256" key="7">
    <source>
        <dbReference type="PROSITE-ProRule" id="PRU00042"/>
    </source>
</evidence>
<dbReference type="PROSITE" id="PS00028">
    <property type="entry name" value="ZINC_FINGER_C2H2_1"/>
    <property type="match status" value="2"/>
</dbReference>
<evidence type="ECO:0000256" key="2">
    <source>
        <dbReference type="ARBA" id="ARBA00022723"/>
    </source>
</evidence>
<dbReference type="Pfam" id="PF00096">
    <property type="entry name" value="zf-C2H2"/>
    <property type="match status" value="3"/>
</dbReference>
<feature type="region of interest" description="Disordered" evidence="8">
    <location>
        <begin position="151"/>
        <end position="176"/>
    </location>
</feature>
<feature type="non-terminal residue" evidence="10">
    <location>
        <position position="1"/>
    </location>
</feature>
<feature type="domain" description="C2H2-type" evidence="9">
    <location>
        <begin position="222"/>
        <end position="247"/>
    </location>
</feature>
<dbReference type="InterPro" id="IPR013087">
    <property type="entry name" value="Znf_C2H2_type"/>
</dbReference>
<name>A0AAV5T0F9_9BILA</name>
<evidence type="ECO:0000256" key="8">
    <source>
        <dbReference type="SAM" id="MobiDB-lite"/>
    </source>
</evidence>
<evidence type="ECO:0000256" key="3">
    <source>
        <dbReference type="ARBA" id="ARBA00022737"/>
    </source>
</evidence>
<comment type="subcellular location">
    <subcellularLocation>
        <location evidence="1">Nucleus</location>
    </subcellularLocation>
</comment>
<keyword evidence="5" id="KW-0862">Zinc</keyword>
<evidence type="ECO:0000259" key="9">
    <source>
        <dbReference type="PROSITE" id="PS50157"/>
    </source>
</evidence>
<keyword evidence="6" id="KW-0539">Nucleus</keyword>
<comment type="caution">
    <text evidence="10">The sequence shown here is derived from an EMBL/GenBank/DDBJ whole genome shotgun (WGS) entry which is preliminary data.</text>
</comment>